<feature type="non-terminal residue" evidence="2">
    <location>
        <position position="1"/>
    </location>
</feature>
<dbReference type="AlphaFoldDB" id="X0Y2A4"/>
<comment type="caution">
    <text evidence="2">The sequence shown here is derived from an EMBL/GenBank/DDBJ whole genome shotgun (WGS) entry which is preliminary data.</text>
</comment>
<proteinExistence type="predicted"/>
<reference evidence="2" key="1">
    <citation type="journal article" date="2014" name="Front. Microbiol.">
        <title>High frequency of phylogenetically diverse reductive dehalogenase-homologous genes in deep subseafloor sedimentary metagenomes.</title>
        <authorList>
            <person name="Kawai M."/>
            <person name="Futagami T."/>
            <person name="Toyoda A."/>
            <person name="Takaki Y."/>
            <person name="Nishi S."/>
            <person name="Hori S."/>
            <person name="Arai W."/>
            <person name="Tsubouchi T."/>
            <person name="Morono Y."/>
            <person name="Uchiyama I."/>
            <person name="Ito T."/>
            <person name="Fujiyama A."/>
            <person name="Inagaki F."/>
            <person name="Takami H."/>
        </authorList>
    </citation>
    <scope>NUCLEOTIDE SEQUENCE</scope>
    <source>
        <strain evidence="2">Expedition CK06-06</strain>
    </source>
</reference>
<dbReference type="InterPro" id="IPR032533">
    <property type="entry name" value="DUF4954"/>
</dbReference>
<organism evidence="2">
    <name type="scientific">marine sediment metagenome</name>
    <dbReference type="NCBI Taxonomy" id="412755"/>
    <lineage>
        <taxon>unclassified sequences</taxon>
        <taxon>metagenomes</taxon>
        <taxon>ecological metagenomes</taxon>
    </lineage>
</organism>
<feature type="non-terminal residue" evidence="2">
    <location>
        <position position="146"/>
    </location>
</feature>
<sequence>NCTIGNNVYINQIRNHIANYTIEDDVVIENVDLLAVEGESSFGNGTEVTVVNEAGGREIPIYDHLSAHTAYIIAFYRHRPGVIEKLRKMIAGYTGSVTSSTGLLGKGARLINCRIIKNVKVGPASVIEGVDRLENGSDNSCPEDRV</sequence>
<evidence type="ECO:0000259" key="1">
    <source>
        <dbReference type="Pfam" id="PF16314"/>
    </source>
</evidence>
<name>X0Y2A4_9ZZZZ</name>
<evidence type="ECO:0000313" key="2">
    <source>
        <dbReference type="EMBL" id="GAG49954.1"/>
    </source>
</evidence>
<protein>
    <recommendedName>
        <fullName evidence="1">DUF4954 domain-containing protein</fullName>
    </recommendedName>
</protein>
<gene>
    <name evidence="2" type="ORF">S01H1_84029</name>
</gene>
<dbReference type="Pfam" id="PF16314">
    <property type="entry name" value="DUF4954"/>
    <property type="match status" value="1"/>
</dbReference>
<accession>X0Y2A4</accession>
<feature type="domain" description="DUF4954" evidence="1">
    <location>
        <begin position="1"/>
        <end position="141"/>
    </location>
</feature>
<dbReference type="EMBL" id="BARS01057267">
    <property type="protein sequence ID" value="GAG49954.1"/>
    <property type="molecule type" value="Genomic_DNA"/>
</dbReference>